<name>A0A2P5E9N2_TREOI</name>
<keyword evidence="3" id="KW-1185">Reference proteome</keyword>
<proteinExistence type="predicted"/>
<dbReference type="EMBL" id="JXTC01000198">
    <property type="protein sequence ID" value="PON82265.1"/>
    <property type="molecule type" value="Genomic_DNA"/>
</dbReference>
<dbReference type="InParanoid" id="A0A2P5E9N2"/>
<reference evidence="3" key="1">
    <citation type="submission" date="2016-06" db="EMBL/GenBank/DDBJ databases">
        <title>Parallel loss of symbiosis genes in relatives of nitrogen-fixing non-legume Parasponia.</title>
        <authorList>
            <person name="Van Velzen R."/>
            <person name="Holmer R."/>
            <person name="Bu F."/>
            <person name="Rutten L."/>
            <person name="Van Zeijl A."/>
            <person name="Liu W."/>
            <person name="Santuari L."/>
            <person name="Cao Q."/>
            <person name="Sharma T."/>
            <person name="Shen D."/>
            <person name="Roswanjaya Y."/>
            <person name="Wardhani T."/>
            <person name="Kalhor M.S."/>
            <person name="Jansen J."/>
            <person name="Van den Hoogen J."/>
            <person name="Gungor B."/>
            <person name="Hartog M."/>
            <person name="Hontelez J."/>
            <person name="Verver J."/>
            <person name="Yang W.-C."/>
            <person name="Schijlen E."/>
            <person name="Repin R."/>
            <person name="Schilthuizen M."/>
            <person name="Schranz E."/>
            <person name="Heidstra R."/>
            <person name="Miyata K."/>
            <person name="Fedorova E."/>
            <person name="Kohlen W."/>
            <person name="Bisseling T."/>
            <person name="Smit S."/>
            <person name="Geurts R."/>
        </authorList>
    </citation>
    <scope>NUCLEOTIDE SEQUENCE [LARGE SCALE GENOMIC DNA]</scope>
    <source>
        <strain evidence="3">cv. RG33-2</strain>
    </source>
</reference>
<gene>
    <name evidence="2" type="ORF">TorRG33x02_219670</name>
</gene>
<evidence type="ECO:0000256" key="1">
    <source>
        <dbReference type="SAM" id="MobiDB-lite"/>
    </source>
</evidence>
<dbReference type="AlphaFoldDB" id="A0A2P5E9N2"/>
<organism evidence="2 3">
    <name type="scientific">Trema orientale</name>
    <name type="common">Charcoal tree</name>
    <name type="synonym">Celtis orientalis</name>
    <dbReference type="NCBI Taxonomy" id="63057"/>
    <lineage>
        <taxon>Eukaryota</taxon>
        <taxon>Viridiplantae</taxon>
        <taxon>Streptophyta</taxon>
        <taxon>Embryophyta</taxon>
        <taxon>Tracheophyta</taxon>
        <taxon>Spermatophyta</taxon>
        <taxon>Magnoliopsida</taxon>
        <taxon>eudicotyledons</taxon>
        <taxon>Gunneridae</taxon>
        <taxon>Pentapetalae</taxon>
        <taxon>rosids</taxon>
        <taxon>fabids</taxon>
        <taxon>Rosales</taxon>
        <taxon>Cannabaceae</taxon>
        <taxon>Trema</taxon>
    </lineage>
</organism>
<evidence type="ECO:0000313" key="3">
    <source>
        <dbReference type="Proteomes" id="UP000237000"/>
    </source>
</evidence>
<dbReference type="Proteomes" id="UP000237000">
    <property type="component" value="Unassembled WGS sequence"/>
</dbReference>
<comment type="caution">
    <text evidence="2">The sequence shown here is derived from an EMBL/GenBank/DDBJ whole genome shotgun (WGS) entry which is preliminary data.</text>
</comment>
<feature type="non-terminal residue" evidence="2">
    <location>
        <position position="1"/>
    </location>
</feature>
<dbReference type="OrthoDB" id="994806at2759"/>
<evidence type="ECO:0000313" key="2">
    <source>
        <dbReference type="EMBL" id="PON82265.1"/>
    </source>
</evidence>
<accession>A0A2P5E9N2</accession>
<protein>
    <submittedName>
        <fullName evidence="2">Uncharacterized protein</fullName>
    </submittedName>
</protein>
<feature type="region of interest" description="Disordered" evidence="1">
    <location>
        <begin position="14"/>
        <end position="36"/>
    </location>
</feature>
<sequence length="61" mass="6559">ILKGLCGFPLSKSCGKDADNEPALPTSQQEDSDDEHTVGFDWKACVQMGYGSGIVIGIQWD</sequence>